<sequence length="140" mass="17033">MISQQSQTFTTINQLEDFPEKTHCYLYKTEDEWMRSRSHVWSTIPIRRILDVKERQIYGDLIFHKYNKYMVQRKDNANYPFTDADLEELHHKDLTSLKKFFLQQPPKAARIKRDVKKIRETGHEMFMRYAKNDFDLALEN</sequence>
<dbReference type="Proteomes" id="UP001056120">
    <property type="component" value="Linkage Group LG07"/>
</dbReference>
<protein>
    <submittedName>
        <fullName evidence="1">Uncharacterized protein</fullName>
    </submittedName>
</protein>
<reference evidence="1 2" key="2">
    <citation type="journal article" date="2022" name="Mol. Ecol. Resour.">
        <title>The genomes of chicory, endive, great burdock and yacon provide insights into Asteraceae paleo-polyploidization history and plant inulin production.</title>
        <authorList>
            <person name="Fan W."/>
            <person name="Wang S."/>
            <person name="Wang H."/>
            <person name="Wang A."/>
            <person name="Jiang F."/>
            <person name="Liu H."/>
            <person name="Zhao H."/>
            <person name="Xu D."/>
            <person name="Zhang Y."/>
        </authorList>
    </citation>
    <scope>NUCLEOTIDE SEQUENCE [LARGE SCALE GENOMIC DNA]</scope>
    <source>
        <strain evidence="2">cv. Yunnan</strain>
        <tissue evidence="1">Leaves</tissue>
    </source>
</reference>
<reference evidence="2" key="1">
    <citation type="journal article" date="2022" name="Mol. Ecol. Resour.">
        <title>The genomes of chicory, endive, great burdock and yacon provide insights into Asteraceae palaeo-polyploidization history and plant inulin production.</title>
        <authorList>
            <person name="Fan W."/>
            <person name="Wang S."/>
            <person name="Wang H."/>
            <person name="Wang A."/>
            <person name="Jiang F."/>
            <person name="Liu H."/>
            <person name="Zhao H."/>
            <person name="Xu D."/>
            <person name="Zhang Y."/>
        </authorList>
    </citation>
    <scope>NUCLEOTIDE SEQUENCE [LARGE SCALE GENOMIC DNA]</scope>
    <source>
        <strain evidence="2">cv. Yunnan</strain>
    </source>
</reference>
<keyword evidence="2" id="KW-1185">Reference proteome</keyword>
<name>A0ACB9IV31_9ASTR</name>
<dbReference type="EMBL" id="CM042024">
    <property type="protein sequence ID" value="KAI3811368.1"/>
    <property type="molecule type" value="Genomic_DNA"/>
</dbReference>
<gene>
    <name evidence="1" type="ORF">L1987_21089</name>
</gene>
<evidence type="ECO:0000313" key="2">
    <source>
        <dbReference type="Proteomes" id="UP001056120"/>
    </source>
</evidence>
<evidence type="ECO:0000313" key="1">
    <source>
        <dbReference type="EMBL" id="KAI3811368.1"/>
    </source>
</evidence>
<comment type="caution">
    <text evidence="1">The sequence shown here is derived from an EMBL/GenBank/DDBJ whole genome shotgun (WGS) entry which is preliminary data.</text>
</comment>
<proteinExistence type="predicted"/>
<organism evidence="1 2">
    <name type="scientific">Smallanthus sonchifolius</name>
    <dbReference type="NCBI Taxonomy" id="185202"/>
    <lineage>
        <taxon>Eukaryota</taxon>
        <taxon>Viridiplantae</taxon>
        <taxon>Streptophyta</taxon>
        <taxon>Embryophyta</taxon>
        <taxon>Tracheophyta</taxon>
        <taxon>Spermatophyta</taxon>
        <taxon>Magnoliopsida</taxon>
        <taxon>eudicotyledons</taxon>
        <taxon>Gunneridae</taxon>
        <taxon>Pentapetalae</taxon>
        <taxon>asterids</taxon>
        <taxon>campanulids</taxon>
        <taxon>Asterales</taxon>
        <taxon>Asteraceae</taxon>
        <taxon>Asteroideae</taxon>
        <taxon>Heliantheae alliance</taxon>
        <taxon>Millerieae</taxon>
        <taxon>Smallanthus</taxon>
    </lineage>
</organism>
<accession>A0ACB9IV31</accession>